<evidence type="ECO:0000313" key="2">
    <source>
        <dbReference type="EMBL" id="PYE02589.1"/>
    </source>
</evidence>
<dbReference type="PANTHER" id="PTHR31906">
    <property type="entry name" value="PLASTID-LIPID-ASSOCIATED PROTEIN 4, CHLOROPLASTIC-RELATED"/>
    <property type="match status" value="1"/>
</dbReference>
<evidence type="ECO:0000313" key="3">
    <source>
        <dbReference type="Proteomes" id="UP000247807"/>
    </source>
</evidence>
<dbReference type="Pfam" id="PF04755">
    <property type="entry name" value="PAP_fibrillin"/>
    <property type="match status" value="1"/>
</dbReference>
<gene>
    <name evidence="2" type="ORF">DNJ73_02215</name>
</gene>
<dbReference type="Proteomes" id="UP000247807">
    <property type="component" value="Unassembled WGS sequence"/>
</dbReference>
<protein>
    <recommendedName>
        <fullName evidence="1">Plastid lipid-associated protein/fibrillin conserved domain-containing protein</fullName>
    </recommendedName>
</protein>
<comment type="caution">
    <text evidence="2">The sequence shown here is derived from an EMBL/GenBank/DDBJ whole genome shotgun (WGS) entry which is preliminary data.</text>
</comment>
<organism evidence="2 3">
    <name type="scientific">Prochlorococcus marinus XMU1408</name>
    <dbReference type="NCBI Taxonomy" id="2213228"/>
    <lineage>
        <taxon>Bacteria</taxon>
        <taxon>Bacillati</taxon>
        <taxon>Cyanobacteriota</taxon>
        <taxon>Cyanophyceae</taxon>
        <taxon>Synechococcales</taxon>
        <taxon>Prochlorococcaceae</taxon>
        <taxon>Prochlorococcus</taxon>
    </lineage>
</organism>
<dbReference type="AlphaFoldDB" id="A0A318R946"/>
<evidence type="ECO:0000259" key="1">
    <source>
        <dbReference type="Pfam" id="PF04755"/>
    </source>
</evidence>
<dbReference type="InterPro" id="IPR039633">
    <property type="entry name" value="PAP"/>
</dbReference>
<accession>A0A318R946</accession>
<feature type="domain" description="Plastid lipid-associated protein/fibrillin conserved" evidence="1">
    <location>
        <begin position="16"/>
        <end position="162"/>
    </location>
</feature>
<dbReference type="EMBL" id="QJUE01000002">
    <property type="protein sequence ID" value="PYE02589.1"/>
    <property type="molecule type" value="Genomic_DNA"/>
</dbReference>
<reference evidence="2 3" key="1">
    <citation type="journal article" date="2018" name="Appl. Environ. Microbiol.">
        <title>Genome rearrangement shapes Prochlorococcus ecological adaptation.</title>
        <authorList>
            <person name="Yan W."/>
            <person name="Wei S."/>
            <person name="Wang Q."/>
            <person name="Xiao X."/>
            <person name="Zeng Q."/>
            <person name="Jiao N."/>
            <person name="Zhang R."/>
        </authorList>
    </citation>
    <scope>NUCLEOTIDE SEQUENCE [LARGE SCALE GENOMIC DNA]</scope>
    <source>
        <strain evidence="2 3">XMU1408</strain>
    </source>
</reference>
<name>A0A318R946_PROMR</name>
<dbReference type="RefSeq" id="WP_158466087.1">
    <property type="nucleotide sequence ID" value="NZ_QJUE01000002.1"/>
</dbReference>
<sequence length="176" mass="19711">MNAISKLIEVIEHTPKSNQIVELIKLAESESSVDITKQIDLLTGVWELRWSTSNSPLLNYSPLLDNLQILEPKRSKGLNLLRPKGFAGKLFSTNILASLEIIDQKRINVSFKKAGIIGPKLLGKKISFLSEIKKTQKGWLDTTVLSPDLRICKGYKGTTFALLKRNDLSLTEFFNA</sequence>
<dbReference type="OrthoDB" id="573488at2"/>
<dbReference type="InterPro" id="IPR006843">
    <property type="entry name" value="PAP/fibrillin_dom"/>
</dbReference>
<proteinExistence type="predicted"/>